<evidence type="ECO:0000313" key="1">
    <source>
        <dbReference type="EMBL" id="KAG2173358.1"/>
    </source>
</evidence>
<protein>
    <submittedName>
        <fullName evidence="1">Uncharacterized protein</fullName>
    </submittedName>
</protein>
<evidence type="ECO:0000313" key="2">
    <source>
        <dbReference type="Proteomes" id="UP000654370"/>
    </source>
</evidence>
<sequence length="206" mass="23277">MFSPLYHIPALDKTGSSKVDNSSYYPLTPVDDCVSELNFIPESAPFSLEEDAEMANDDYEQHDFLQQEHSLVSDNDMVYFAIHRPARFTASDESVIRSIEPNTPCYAINSSGDFDNNTIDNVSSSSTSSSRSVLHFKGSELTKMIEEYPNAIFYALFDPTWAEQDQIDDFFQQYPDAVVYSVPRPRHLVPPTAEPIHPMNTDQSES</sequence>
<dbReference type="OrthoDB" id="2356153at2759"/>
<proteinExistence type="predicted"/>
<dbReference type="EMBL" id="JAEPQZ010000015">
    <property type="protein sequence ID" value="KAG2173358.1"/>
    <property type="molecule type" value="Genomic_DNA"/>
</dbReference>
<accession>A0A8H7PGA9</accession>
<dbReference type="AlphaFoldDB" id="A0A8H7PGA9"/>
<organism evidence="1 2">
    <name type="scientific">Mortierella isabellina</name>
    <name type="common">Filamentous fungus</name>
    <name type="synonym">Umbelopsis isabellina</name>
    <dbReference type="NCBI Taxonomy" id="91625"/>
    <lineage>
        <taxon>Eukaryota</taxon>
        <taxon>Fungi</taxon>
        <taxon>Fungi incertae sedis</taxon>
        <taxon>Mucoromycota</taxon>
        <taxon>Mucoromycotina</taxon>
        <taxon>Umbelopsidomycetes</taxon>
        <taxon>Umbelopsidales</taxon>
        <taxon>Umbelopsidaceae</taxon>
        <taxon>Umbelopsis</taxon>
    </lineage>
</organism>
<name>A0A8H7PGA9_MORIS</name>
<gene>
    <name evidence="1" type="ORF">INT43_004732</name>
</gene>
<reference evidence="1" key="1">
    <citation type="submission" date="2020-12" db="EMBL/GenBank/DDBJ databases">
        <title>Metabolic potential, ecology and presence of endohyphal bacteria is reflected in genomic diversity of Mucoromycotina.</title>
        <authorList>
            <person name="Muszewska A."/>
            <person name="Okrasinska A."/>
            <person name="Steczkiewicz K."/>
            <person name="Drgas O."/>
            <person name="Orlowska M."/>
            <person name="Perlinska-Lenart U."/>
            <person name="Aleksandrzak-Piekarczyk T."/>
            <person name="Szatraj K."/>
            <person name="Zielenkiewicz U."/>
            <person name="Pilsyk S."/>
            <person name="Malc E."/>
            <person name="Mieczkowski P."/>
            <person name="Kruszewska J.S."/>
            <person name="Biernat P."/>
            <person name="Pawlowska J."/>
        </authorList>
    </citation>
    <scope>NUCLEOTIDE SEQUENCE</scope>
    <source>
        <strain evidence="1">WA0000067209</strain>
    </source>
</reference>
<comment type="caution">
    <text evidence="1">The sequence shown here is derived from an EMBL/GenBank/DDBJ whole genome shotgun (WGS) entry which is preliminary data.</text>
</comment>
<keyword evidence="2" id="KW-1185">Reference proteome</keyword>
<dbReference type="Proteomes" id="UP000654370">
    <property type="component" value="Unassembled WGS sequence"/>
</dbReference>